<reference evidence="1 2" key="1">
    <citation type="journal article" date="2017" name="Antonie Van Leeuwenhoek">
        <title>Rhizobium rhizosphaerae sp. nov., a novel species isolated from rice rhizosphere.</title>
        <authorList>
            <person name="Zhao J.J."/>
            <person name="Zhang J."/>
            <person name="Zhang R.J."/>
            <person name="Zhang C.W."/>
            <person name="Yin H.Q."/>
            <person name="Zhang X.X."/>
        </authorList>
    </citation>
    <scope>NUCLEOTIDE SEQUENCE [LARGE SCALE GENOMIC DNA]</scope>
    <source>
        <strain evidence="1 2">E3</strain>
    </source>
</reference>
<accession>K6YBM3</accession>
<evidence type="ECO:0000313" key="2">
    <source>
        <dbReference type="Proteomes" id="UP000006334"/>
    </source>
</evidence>
<proteinExistence type="predicted"/>
<dbReference type="EMBL" id="BAEN01000059">
    <property type="protein sequence ID" value="GAC15597.1"/>
    <property type="molecule type" value="Genomic_DNA"/>
</dbReference>
<protein>
    <recommendedName>
        <fullName evidence="3">Lipoprotein</fullName>
    </recommendedName>
</protein>
<name>K6YBM3_9ALTE</name>
<dbReference type="eggNOG" id="ENOG502ZV1I">
    <property type="taxonomic scope" value="Bacteria"/>
</dbReference>
<dbReference type="Proteomes" id="UP000006334">
    <property type="component" value="Unassembled WGS sequence"/>
</dbReference>
<organism evidence="1 2">
    <name type="scientific">Aliiglaciecola lipolytica E3</name>
    <dbReference type="NCBI Taxonomy" id="1127673"/>
    <lineage>
        <taxon>Bacteria</taxon>
        <taxon>Pseudomonadati</taxon>
        <taxon>Pseudomonadota</taxon>
        <taxon>Gammaproteobacteria</taxon>
        <taxon>Alteromonadales</taxon>
        <taxon>Alteromonadaceae</taxon>
        <taxon>Aliiglaciecola</taxon>
    </lineage>
</organism>
<dbReference type="AlphaFoldDB" id="K6YBM3"/>
<dbReference type="RefSeq" id="WP_008845402.1">
    <property type="nucleotide sequence ID" value="NZ_BAEN01000059.1"/>
</dbReference>
<dbReference type="OrthoDB" id="6336394at2"/>
<comment type="caution">
    <text evidence="1">The sequence shown here is derived from an EMBL/GenBank/DDBJ whole genome shotgun (WGS) entry which is preliminary data.</text>
</comment>
<keyword evidence="2" id="KW-1185">Reference proteome</keyword>
<evidence type="ECO:0008006" key="3">
    <source>
        <dbReference type="Google" id="ProtNLM"/>
    </source>
</evidence>
<dbReference type="PROSITE" id="PS51257">
    <property type="entry name" value="PROKAR_LIPOPROTEIN"/>
    <property type="match status" value="1"/>
</dbReference>
<sequence length="218" mass="24655">MIRTIRVNLMLLTGTLMILQGCQPEPAKTDTMLFREATINQAQVPLDKAAVLLTQDVKSAPLSHLDSIILANQNVRAARDIYAKNNINNYSDTKLTELENFIEQLDPALVENAKSLLILAVDKTAELREQIEEAKNQPYSARGNDTAQLVEFLGKNYNRDVKECCLTTLSQIDQLLKNNSRQHRDLIILIRSINQELAEVIKQKDYALALKKRIRASQ</sequence>
<gene>
    <name evidence="1" type="ORF">GLIP_2976</name>
</gene>
<evidence type="ECO:0000313" key="1">
    <source>
        <dbReference type="EMBL" id="GAC15597.1"/>
    </source>
</evidence>